<dbReference type="GO" id="GO:0016301">
    <property type="term" value="F:kinase activity"/>
    <property type="evidence" value="ECO:0007669"/>
    <property type="project" value="UniProtKB-KW"/>
</dbReference>
<dbReference type="InterPro" id="IPR029056">
    <property type="entry name" value="Ribokinase-like"/>
</dbReference>
<organism evidence="4">
    <name type="scientific">uncultured alpha proteobacterium EB080_L58F04</name>
    <dbReference type="NCBI Taxonomy" id="710798"/>
    <lineage>
        <taxon>Bacteria</taxon>
        <taxon>Pseudomonadati</taxon>
        <taxon>Pseudomonadota</taxon>
        <taxon>Alphaproteobacteria</taxon>
        <taxon>environmental samples</taxon>
    </lineage>
</organism>
<dbReference type="EMBL" id="GU474942">
    <property type="protein sequence ID" value="ADI20530.1"/>
    <property type="molecule type" value="Genomic_DNA"/>
</dbReference>
<reference evidence="4" key="1">
    <citation type="journal article" date="2011" name="Environ. Microbiol.">
        <title>Time-series analyses of Monterey Bay coastal microbial picoplankton using a 'genome proxy' microarray.</title>
        <authorList>
            <person name="Rich V.I."/>
            <person name="Pham V.D."/>
            <person name="Eppley J."/>
            <person name="Shi Y."/>
            <person name="DeLong E.F."/>
        </authorList>
    </citation>
    <scope>NUCLEOTIDE SEQUENCE</scope>
</reference>
<proteinExistence type="predicted"/>
<evidence type="ECO:0000259" key="3">
    <source>
        <dbReference type="Pfam" id="PF00294"/>
    </source>
</evidence>
<feature type="domain" description="Carbohydrate kinase PfkB" evidence="3">
    <location>
        <begin position="23"/>
        <end position="195"/>
    </location>
</feature>
<dbReference type="InterPro" id="IPR011611">
    <property type="entry name" value="PfkB_dom"/>
</dbReference>
<keyword evidence="1" id="KW-0808">Transferase</keyword>
<sequence length="213" mass="22548">MDLSQLQQDAGASGMSVAILETGGEYGAVIVSEANLRIDAAQVSLDAETGLLLLQNEIPEAINLALAQRARANGSEVWLNAAPAREIGPALMGQLDVVIMNRVEAQFYQAFFSNPAYQRLTKIITKGADGLDLILPDGACQSFPAFEVPSLSSHGAGDVFVGALAAQRLAQIPWESALRYAQAAAALHVATPRHQRSEITPSDIKALIQNSAL</sequence>
<dbReference type="Pfam" id="PF00294">
    <property type="entry name" value="PfkB"/>
    <property type="match status" value="1"/>
</dbReference>
<dbReference type="SUPFAM" id="SSF53613">
    <property type="entry name" value="Ribokinase-like"/>
    <property type="match status" value="1"/>
</dbReference>
<accession>E0Y1I9</accession>
<evidence type="ECO:0000256" key="2">
    <source>
        <dbReference type="ARBA" id="ARBA00022777"/>
    </source>
</evidence>
<evidence type="ECO:0000313" key="4">
    <source>
        <dbReference type="EMBL" id="ADI20530.1"/>
    </source>
</evidence>
<keyword evidence="2 4" id="KW-0418">Kinase</keyword>
<dbReference type="PANTHER" id="PTHR10584:SF166">
    <property type="entry name" value="RIBOKINASE"/>
    <property type="match status" value="1"/>
</dbReference>
<dbReference type="AlphaFoldDB" id="E0Y1I9"/>
<protein>
    <submittedName>
        <fullName evidence="4">Sugar kinases, ribokinase family</fullName>
    </submittedName>
</protein>
<dbReference type="GO" id="GO:0005829">
    <property type="term" value="C:cytosol"/>
    <property type="evidence" value="ECO:0007669"/>
    <property type="project" value="TreeGrafter"/>
</dbReference>
<evidence type="ECO:0000256" key="1">
    <source>
        <dbReference type="ARBA" id="ARBA00022679"/>
    </source>
</evidence>
<dbReference type="Gene3D" id="3.40.1190.20">
    <property type="match status" value="1"/>
</dbReference>
<dbReference type="PANTHER" id="PTHR10584">
    <property type="entry name" value="SUGAR KINASE"/>
    <property type="match status" value="1"/>
</dbReference>
<name>E0Y1I9_9PROT</name>